<dbReference type="EMBL" id="AAOF01000005">
    <property type="protein sequence ID" value="EAR21942.1"/>
    <property type="molecule type" value="Genomic_DNA"/>
</dbReference>
<evidence type="ECO:0000313" key="2">
    <source>
        <dbReference type="Proteomes" id="UP000003374"/>
    </source>
</evidence>
<gene>
    <name evidence="1" type="ORF">NB231_06126</name>
</gene>
<dbReference type="RefSeq" id="WP_005000561.1">
    <property type="nucleotide sequence ID" value="NZ_CH672427.1"/>
</dbReference>
<proteinExistence type="predicted"/>
<dbReference type="SUPFAM" id="SSF81301">
    <property type="entry name" value="Nucleotidyltransferase"/>
    <property type="match status" value="1"/>
</dbReference>
<dbReference type="HOGENOM" id="CLU_086367_1_0_6"/>
<dbReference type="AlphaFoldDB" id="A4BQU2"/>
<keyword evidence="2" id="KW-1185">Reference proteome</keyword>
<dbReference type="Proteomes" id="UP000003374">
    <property type="component" value="Unassembled WGS sequence"/>
</dbReference>
<organism evidence="1 2">
    <name type="scientific">Nitrococcus mobilis Nb-231</name>
    <dbReference type="NCBI Taxonomy" id="314278"/>
    <lineage>
        <taxon>Bacteria</taxon>
        <taxon>Pseudomonadati</taxon>
        <taxon>Pseudomonadota</taxon>
        <taxon>Gammaproteobacteria</taxon>
        <taxon>Chromatiales</taxon>
        <taxon>Ectothiorhodospiraceae</taxon>
        <taxon>Nitrococcus</taxon>
    </lineage>
</organism>
<dbReference type="InterPro" id="IPR043519">
    <property type="entry name" value="NT_sf"/>
</dbReference>
<evidence type="ECO:0008006" key="3">
    <source>
        <dbReference type="Google" id="ProtNLM"/>
    </source>
</evidence>
<dbReference type="eggNOG" id="COG1418">
    <property type="taxonomic scope" value="Bacteria"/>
</dbReference>
<evidence type="ECO:0000313" key="1">
    <source>
        <dbReference type="EMBL" id="EAR21942.1"/>
    </source>
</evidence>
<accession>A4BQU2</accession>
<name>A4BQU2_9GAMM</name>
<dbReference type="OrthoDB" id="5294130at2"/>
<reference evidence="1 2" key="1">
    <citation type="submission" date="2006-02" db="EMBL/GenBank/DDBJ databases">
        <authorList>
            <person name="Waterbury J."/>
            <person name="Ferriera S."/>
            <person name="Johnson J."/>
            <person name="Kravitz S."/>
            <person name="Halpern A."/>
            <person name="Remington K."/>
            <person name="Beeson K."/>
            <person name="Tran B."/>
            <person name="Rogers Y.-H."/>
            <person name="Friedman R."/>
            <person name="Venter J.C."/>
        </authorList>
    </citation>
    <scope>NUCLEOTIDE SEQUENCE [LARGE SCALE GENOMIC DNA]</scope>
    <source>
        <strain evidence="1 2">Nb-231</strain>
    </source>
</reference>
<sequence>MPHRGNARDNRMRERLIQVAARLMAEEGIRDFHLAKRKAADRVGAPDTRNLPQNREIQAALTDYQRLFGGAAQARQLHRLRGVALEAMEFFARFRPRLVGSVLEGTADAYSDINLHVFADTPEEIALFLMEQHVPFEEDWRRLRFSGSDDYVFLPVYRFVADDTRIDLTVFDRLGLRQPPRSYTDGQPMRRANRAAVRQLLQQAR</sequence>
<protein>
    <recommendedName>
        <fullName evidence="3">Nucleotidyltransferase</fullName>
    </recommendedName>
</protein>
<comment type="caution">
    <text evidence="1">The sequence shown here is derived from an EMBL/GenBank/DDBJ whole genome shotgun (WGS) entry which is preliminary data.</text>
</comment>
<dbReference type="STRING" id="314278.NB231_06126"/>